<organism evidence="2 3">
    <name type="scientific">Kluyveromyces dobzhanskii CBS 2104</name>
    <dbReference type="NCBI Taxonomy" id="1427455"/>
    <lineage>
        <taxon>Eukaryota</taxon>
        <taxon>Fungi</taxon>
        <taxon>Dikarya</taxon>
        <taxon>Ascomycota</taxon>
        <taxon>Saccharomycotina</taxon>
        <taxon>Saccharomycetes</taxon>
        <taxon>Saccharomycetales</taxon>
        <taxon>Saccharomycetaceae</taxon>
        <taxon>Kluyveromyces</taxon>
    </lineage>
</organism>
<dbReference type="PANTHER" id="PTHR12984:SF3">
    <property type="entry name" value="N-TERMINAL KINASE-LIKE PROTEIN"/>
    <property type="match status" value="1"/>
</dbReference>
<dbReference type="Gene3D" id="1.10.510.10">
    <property type="entry name" value="Transferase(Phosphotransferase) domain 1"/>
    <property type="match status" value="1"/>
</dbReference>
<gene>
    <name evidence="2" type="ORF">KLDO_g4633</name>
</gene>
<dbReference type="GO" id="GO:0005737">
    <property type="term" value="C:cytoplasm"/>
    <property type="evidence" value="ECO:0007669"/>
    <property type="project" value="TreeGrafter"/>
</dbReference>
<dbReference type="Gene3D" id="3.30.200.20">
    <property type="entry name" value="Phosphorylase Kinase, domain 1"/>
    <property type="match status" value="1"/>
</dbReference>
<reference evidence="2 3" key="1">
    <citation type="submission" date="2014-03" db="EMBL/GenBank/DDBJ databases">
        <title>The genome of Kluyveromyces dobzhanskii.</title>
        <authorList>
            <person name="Nystedt B."/>
            <person name="Astrom S."/>
        </authorList>
    </citation>
    <scope>NUCLEOTIDE SEQUENCE [LARGE SCALE GENOMIC DNA]</scope>
    <source>
        <strain evidence="2 3">CBS 2104</strain>
    </source>
</reference>
<sequence>MDYIFKSISNFHLPFTTDGLSVVNTPFGTLENGTRKSDSLPITIHTYKTEHVPGLLLKNHILKCKVLKLPGLVRVLDVIELSADKVYIVTERITALNTLDYRKFGDNAMKLGIYQVAQTLHVLHEQGKSFFGALCLGNIYVNNKGEWVLYGLELSSNFNASNHFTSNVQVYNGVVRGYDDWQLGNCTTSSIDSIQLANLFNSLLSTRIPTSWKPVISQLAKGLPGAIETLISRMKMDSDNLLIFIYDSLKEIHIMESADKVMTLSNIQQKVTANDSALQNCTPGFLEFSLLPELTQCLQLLAATNQPTSTQVPFLGLIFHLTCSDDPIIPNEDVFQNQIKPLIFQSFNVADRQIRFLLLLHFPKVMQKLSSSEIADKIFPTFIQGLSDTDQVIKLQTLKNVSHLIGKITERQLNNDLLRVLAKTQVDKDIGIRTLTILIITRIAHKLNKSNNRSTILATAFTKSLKDPELRPRLATLYGLEITLDLFDAETIAQRILTVIGPGLLDRNKQVRSTAKKVFQMYWNKLEKESASVTEEDSSENIDTEEFERMMNDKEDGKLISGFIQSVKLSTPTPTSTPVVLTGKNDEVDPWNDAFDEADLDDSWDVEEPIVPSNKSEVKSFGMKVPVIKSWNDDLNEEENETPVTSKPLTSIRKPVLSKNKPSILGNASIKSSTFLKSKPVSHAAANKNTSKSASIQSKISKITLEDDDTVEDGWGDDW</sequence>
<evidence type="ECO:0000313" key="3">
    <source>
        <dbReference type="Proteomes" id="UP000031516"/>
    </source>
</evidence>
<dbReference type="SUPFAM" id="SSF56112">
    <property type="entry name" value="Protein kinase-like (PK-like)"/>
    <property type="match status" value="1"/>
</dbReference>
<keyword evidence="3" id="KW-1185">Reference proteome</keyword>
<dbReference type="SUPFAM" id="SSF48371">
    <property type="entry name" value="ARM repeat"/>
    <property type="match status" value="1"/>
</dbReference>
<evidence type="ECO:0000256" key="1">
    <source>
        <dbReference type="SAM" id="MobiDB-lite"/>
    </source>
</evidence>
<name>A0A0A8LBH1_9SACH</name>
<dbReference type="InterPro" id="IPR016024">
    <property type="entry name" value="ARM-type_fold"/>
</dbReference>
<feature type="compositionally biased region" description="Low complexity" evidence="1">
    <location>
        <begin position="682"/>
        <end position="698"/>
    </location>
</feature>
<dbReference type="InterPro" id="IPR011009">
    <property type="entry name" value="Kinase-like_dom_sf"/>
</dbReference>
<comment type="caution">
    <text evidence="2">The sequence shown here is derived from an EMBL/GenBank/DDBJ whole genome shotgun (WGS) entry which is preliminary data.</text>
</comment>
<dbReference type="GO" id="GO:0006409">
    <property type="term" value="P:tRNA export from nucleus"/>
    <property type="evidence" value="ECO:0007669"/>
    <property type="project" value="TreeGrafter"/>
</dbReference>
<dbReference type="Gene3D" id="1.25.10.10">
    <property type="entry name" value="Leucine-rich Repeat Variant"/>
    <property type="match status" value="1"/>
</dbReference>
<dbReference type="InterPro" id="IPR011989">
    <property type="entry name" value="ARM-like"/>
</dbReference>
<protein>
    <submittedName>
        <fullName evidence="2">WGS project CCBQ000000000 data, contig 00058</fullName>
    </submittedName>
</protein>
<dbReference type="InterPro" id="IPR051177">
    <property type="entry name" value="CIK-Related_Protein"/>
</dbReference>
<proteinExistence type="predicted"/>
<dbReference type="Proteomes" id="UP000031516">
    <property type="component" value="Unassembled WGS sequence"/>
</dbReference>
<dbReference type="OrthoDB" id="447103at2759"/>
<accession>A0A0A8LBH1</accession>
<evidence type="ECO:0000313" key="2">
    <source>
        <dbReference type="EMBL" id="CDO96428.1"/>
    </source>
</evidence>
<dbReference type="PANTHER" id="PTHR12984">
    <property type="entry name" value="SCY1-RELATED S/T PROTEIN KINASE-LIKE"/>
    <property type="match status" value="1"/>
</dbReference>
<dbReference type="AlphaFoldDB" id="A0A0A8LBH1"/>
<dbReference type="EMBL" id="CCBQ010000047">
    <property type="protein sequence ID" value="CDO96428.1"/>
    <property type="molecule type" value="Genomic_DNA"/>
</dbReference>
<feature type="region of interest" description="Disordered" evidence="1">
    <location>
        <begin position="676"/>
        <end position="698"/>
    </location>
</feature>